<evidence type="ECO:0000256" key="1">
    <source>
        <dbReference type="ARBA" id="ARBA00010617"/>
    </source>
</evidence>
<dbReference type="Pfam" id="PF00067">
    <property type="entry name" value="p450"/>
    <property type="match status" value="1"/>
</dbReference>
<proteinExistence type="inferred from homology"/>
<protein>
    <submittedName>
        <fullName evidence="4">Uncharacterized protein</fullName>
    </submittedName>
</protein>
<accession>A0A3B4AKG2</accession>
<evidence type="ECO:0000256" key="2">
    <source>
        <dbReference type="ARBA" id="ARBA00022723"/>
    </source>
</evidence>
<keyword evidence="5" id="KW-1185">Reference proteome</keyword>
<comment type="similarity">
    <text evidence="1">Belongs to the cytochrome P450 family.</text>
</comment>
<dbReference type="Gene3D" id="1.10.630.10">
    <property type="entry name" value="Cytochrome P450"/>
    <property type="match status" value="1"/>
</dbReference>
<dbReference type="SUPFAM" id="SSF48264">
    <property type="entry name" value="Cytochrome P450"/>
    <property type="match status" value="1"/>
</dbReference>
<dbReference type="GO" id="GO:0020037">
    <property type="term" value="F:heme binding"/>
    <property type="evidence" value="ECO:0007669"/>
    <property type="project" value="InterPro"/>
</dbReference>
<sequence length="67" mass="7777">MQDRDDMHFTNAVIHEVQRMGNIIPLNVVHMTTKDTTLENYTIPKVHTAILQFHSHTPAAARFRDLH</sequence>
<dbReference type="GO" id="GO:0005506">
    <property type="term" value="F:iron ion binding"/>
    <property type="evidence" value="ECO:0007669"/>
    <property type="project" value="InterPro"/>
</dbReference>
<dbReference type="GO" id="GO:0006805">
    <property type="term" value="P:xenobiotic metabolic process"/>
    <property type="evidence" value="ECO:0007669"/>
    <property type="project" value="TreeGrafter"/>
</dbReference>
<dbReference type="AlphaFoldDB" id="A0A3B4AKG2"/>
<dbReference type="PANTHER" id="PTHR24300">
    <property type="entry name" value="CYTOCHROME P450 508A4-RELATED"/>
    <property type="match status" value="1"/>
</dbReference>
<evidence type="ECO:0000313" key="5">
    <source>
        <dbReference type="Proteomes" id="UP000261520"/>
    </source>
</evidence>
<evidence type="ECO:0000256" key="3">
    <source>
        <dbReference type="ARBA" id="ARBA00023004"/>
    </source>
</evidence>
<dbReference type="PANTHER" id="PTHR24300:SF177">
    <property type="entry name" value="CYTOCHROME P450 2J2"/>
    <property type="match status" value="1"/>
</dbReference>
<name>A0A3B4AKG2_9GOBI</name>
<reference evidence="4" key="1">
    <citation type="submission" date="2025-08" db="UniProtKB">
        <authorList>
            <consortium name="Ensembl"/>
        </authorList>
    </citation>
    <scope>IDENTIFICATION</scope>
</reference>
<dbReference type="GO" id="GO:0005737">
    <property type="term" value="C:cytoplasm"/>
    <property type="evidence" value="ECO:0007669"/>
    <property type="project" value="TreeGrafter"/>
</dbReference>
<dbReference type="Proteomes" id="UP000261520">
    <property type="component" value="Unplaced"/>
</dbReference>
<dbReference type="GO" id="GO:0016712">
    <property type="term" value="F:oxidoreductase activity, acting on paired donors, with incorporation or reduction of molecular oxygen, reduced flavin or flavoprotein as one donor, and incorporation of one atom of oxygen"/>
    <property type="evidence" value="ECO:0007669"/>
    <property type="project" value="TreeGrafter"/>
</dbReference>
<keyword evidence="3" id="KW-0408">Iron</keyword>
<dbReference type="InterPro" id="IPR001128">
    <property type="entry name" value="Cyt_P450"/>
</dbReference>
<dbReference type="InterPro" id="IPR050182">
    <property type="entry name" value="Cytochrome_P450_fam2"/>
</dbReference>
<dbReference type="GO" id="GO:0006082">
    <property type="term" value="P:organic acid metabolic process"/>
    <property type="evidence" value="ECO:0007669"/>
    <property type="project" value="TreeGrafter"/>
</dbReference>
<keyword evidence="2" id="KW-0479">Metal-binding</keyword>
<dbReference type="InterPro" id="IPR036396">
    <property type="entry name" value="Cyt_P450_sf"/>
</dbReference>
<dbReference type="Ensembl" id="ENSPMGT00000018800.1">
    <property type="protein sequence ID" value="ENSPMGP00000017617.1"/>
    <property type="gene ID" value="ENSPMGG00000014418.1"/>
</dbReference>
<dbReference type="STRING" id="409849.ENSPMGP00000017617"/>
<evidence type="ECO:0000313" key="4">
    <source>
        <dbReference type="Ensembl" id="ENSPMGP00000017617.1"/>
    </source>
</evidence>
<reference evidence="4" key="2">
    <citation type="submission" date="2025-09" db="UniProtKB">
        <authorList>
            <consortium name="Ensembl"/>
        </authorList>
    </citation>
    <scope>IDENTIFICATION</scope>
</reference>
<organism evidence="4 5">
    <name type="scientific">Periophthalmus magnuspinnatus</name>
    <dbReference type="NCBI Taxonomy" id="409849"/>
    <lineage>
        <taxon>Eukaryota</taxon>
        <taxon>Metazoa</taxon>
        <taxon>Chordata</taxon>
        <taxon>Craniata</taxon>
        <taxon>Vertebrata</taxon>
        <taxon>Euteleostomi</taxon>
        <taxon>Actinopterygii</taxon>
        <taxon>Neopterygii</taxon>
        <taxon>Teleostei</taxon>
        <taxon>Neoteleostei</taxon>
        <taxon>Acanthomorphata</taxon>
        <taxon>Gobiaria</taxon>
        <taxon>Gobiiformes</taxon>
        <taxon>Gobioidei</taxon>
        <taxon>Gobiidae</taxon>
        <taxon>Oxudercinae</taxon>
        <taxon>Periophthalmus</taxon>
    </lineage>
</organism>